<comment type="caution">
    <text evidence="3">The sequence shown here is derived from an EMBL/GenBank/DDBJ whole genome shotgun (WGS) entry which is preliminary data.</text>
</comment>
<gene>
    <name evidence="3" type="ORF">RIF29_11894</name>
</gene>
<dbReference type="AlphaFoldDB" id="A0AAN9IMK6"/>
<feature type="region of interest" description="Disordered" evidence="1">
    <location>
        <begin position="94"/>
        <end position="119"/>
    </location>
</feature>
<accession>A0AAN9IMK6</accession>
<dbReference type="PANTHER" id="PTHR31476:SF14">
    <property type="entry name" value="OS09G0473400 PROTEIN"/>
    <property type="match status" value="1"/>
</dbReference>
<evidence type="ECO:0000256" key="1">
    <source>
        <dbReference type="SAM" id="MobiDB-lite"/>
    </source>
</evidence>
<sequence length="459" mass="54236">MINIVGEYDDSKLLLFDVVYKMLSGQLPFYCRIIFQLSFYRLFEFTHSFFFLTNMNNLIKSYKTLTQSLHLQNPNNQLFTAQFSTSFLVTKTPKQFKKKRKPKPSPRTTPIQTEPNQNPNLERIVERDSLFRFLTKTKQYLTNQPEHVLRLDDAGKLHRELGFPRGRKVLRSLTRHPLIFQTYRHVDGKMWFGFTELMENLLAEEQSVMDEMERDRVDKVRKLLMMSAKKRIPLSKIHHCRAIFGIPDDFRDRVLKYPNYFRVCVEEDGLRVLELVDWDPLLAVSAIEKEFMVDEKGAKRKFNFPVKHGKGLDLELEDARKLNLLNTLPLVSPYSDGAKLDLWTLEAEKYRVGVIHEFLSLTLEKRAYIHNLVEFKEEFSLTKHTYQMLLKQPRAFYLAGTEMNWVVFLKEGYDGNGVLIEKDPQVLFNEKLYKYAQIQEMEQGSWDGMETQHLTRFSN</sequence>
<dbReference type="Pfam" id="PF11955">
    <property type="entry name" value="PORR"/>
    <property type="match status" value="1"/>
</dbReference>
<protein>
    <recommendedName>
        <fullName evidence="2">PORR domain-containing protein</fullName>
    </recommendedName>
</protein>
<evidence type="ECO:0000259" key="2">
    <source>
        <dbReference type="Pfam" id="PF11955"/>
    </source>
</evidence>
<dbReference type="EMBL" id="JAYWIO010000002">
    <property type="protein sequence ID" value="KAK7282817.1"/>
    <property type="molecule type" value="Genomic_DNA"/>
</dbReference>
<dbReference type="Proteomes" id="UP001372338">
    <property type="component" value="Unassembled WGS sequence"/>
</dbReference>
<name>A0AAN9IMK6_CROPI</name>
<evidence type="ECO:0000313" key="3">
    <source>
        <dbReference type="EMBL" id="KAK7282817.1"/>
    </source>
</evidence>
<keyword evidence="4" id="KW-1185">Reference proteome</keyword>
<reference evidence="3 4" key="1">
    <citation type="submission" date="2024-01" db="EMBL/GenBank/DDBJ databases">
        <title>The genomes of 5 underutilized Papilionoideae crops provide insights into root nodulation and disease resistanc.</title>
        <authorList>
            <person name="Yuan L."/>
        </authorList>
    </citation>
    <scope>NUCLEOTIDE SEQUENCE [LARGE SCALE GENOMIC DNA]</scope>
    <source>
        <strain evidence="3">ZHUSHIDOU_FW_LH</strain>
        <tissue evidence="3">Leaf</tissue>
    </source>
</reference>
<dbReference type="PANTHER" id="PTHR31476">
    <property type="entry name" value="PROTEIN WHAT'S THIS FACTOR 1 HOMOLOG, CHLOROPLASTIC"/>
    <property type="match status" value="1"/>
</dbReference>
<feature type="compositionally biased region" description="Basic residues" evidence="1">
    <location>
        <begin position="94"/>
        <end position="104"/>
    </location>
</feature>
<organism evidence="3 4">
    <name type="scientific">Crotalaria pallida</name>
    <name type="common">Smooth rattlebox</name>
    <name type="synonym">Crotalaria striata</name>
    <dbReference type="NCBI Taxonomy" id="3830"/>
    <lineage>
        <taxon>Eukaryota</taxon>
        <taxon>Viridiplantae</taxon>
        <taxon>Streptophyta</taxon>
        <taxon>Embryophyta</taxon>
        <taxon>Tracheophyta</taxon>
        <taxon>Spermatophyta</taxon>
        <taxon>Magnoliopsida</taxon>
        <taxon>eudicotyledons</taxon>
        <taxon>Gunneridae</taxon>
        <taxon>Pentapetalae</taxon>
        <taxon>rosids</taxon>
        <taxon>fabids</taxon>
        <taxon>Fabales</taxon>
        <taxon>Fabaceae</taxon>
        <taxon>Papilionoideae</taxon>
        <taxon>50 kb inversion clade</taxon>
        <taxon>genistoids sensu lato</taxon>
        <taxon>core genistoids</taxon>
        <taxon>Crotalarieae</taxon>
        <taxon>Crotalaria</taxon>
    </lineage>
</organism>
<proteinExistence type="predicted"/>
<dbReference type="InterPro" id="IPR045040">
    <property type="entry name" value="PORR_fam"/>
</dbReference>
<dbReference type="InterPro" id="IPR021099">
    <property type="entry name" value="PORR_domain"/>
</dbReference>
<dbReference type="GO" id="GO:0003723">
    <property type="term" value="F:RNA binding"/>
    <property type="evidence" value="ECO:0007669"/>
    <property type="project" value="InterPro"/>
</dbReference>
<feature type="domain" description="PORR" evidence="2">
    <location>
        <begin position="117"/>
        <end position="439"/>
    </location>
</feature>
<evidence type="ECO:0000313" key="4">
    <source>
        <dbReference type="Proteomes" id="UP001372338"/>
    </source>
</evidence>